<dbReference type="Gene3D" id="3.40.50.10330">
    <property type="entry name" value="Probable inorganic polyphosphate/atp-NAD kinase, domain 1"/>
    <property type="match status" value="1"/>
</dbReference>
<dbReference type="InterPro" id="IPR017438">
    <property type="entry name" value="ATP-NAD_kinase_N"/>
</dbReference>
<dbReference type="GO" id="GO:0004143">
    <property type="term" value="F:ATP-dependent diacylglycerol kinase activity"/>
    <property type="evidence" value="ECO:0007669"/>
    <property type="project" value="UniProtKB-EC"/>
</dbReference>
<keyword evidence="5" id="KW-0808">Transferase</keyword>
<dbReference type="eggNOG" id="COG1597">
    <property type="taxonomic scope" value="Bacteria"/>
</dbReference>
<feature type="region of interest" description="Disordered" evidence="3">
    <location>
        <begin position="330"/>
        <end position="364"/>
    </location>
</feature>
<dbReference type="RefSeq" id="WP_012227373.1">
    <property type="nucleotide sequence ID" value="NZ_HG422565.1"/>
</dbReference>
<dbReference type="STRING" id="1229780.BN381_310070"/>
<comment type="cofactor">
    <cofactor evidence="1">
        <name>Mg(2+)</name>
        <dbReference type="ChEBI" id="CHEBI:18420"/>
    </cofactor>
</comment>
<dbReference type="EMBL" id="CANL01000025">
    <property type="protein sequence ID" value="CCM63974.1"/>
    <property type="molecule type" value="Genomic_DNA"/>
</dbReference>
<feature type="domain" description="DAGKc" evidence="4">
    <location>
        <begin position="1"/>
        <end position="130"/>
    </location>
</feature>
<name>R4YZA6_9ACTN</name>
<dbReference type="Pfam" id="PF00781">
    <property type="entry name" value="DAGK_cat"/>
    <property type="match status" value="1"/>
</dbReference>
<dbReference type="AlphaFoldDB" id="R4YZA6"/>
<dbReference type="Proteomes" id="UP000018291">
    <property type="component" value="Unassembled WGS sequence"/>
</dbReference>
<dbReference type="EC" id="2.7.1.107" evidence="5"/>
<dbReference type="Gene3D" id="2.60.200.40">
    <property type="match status" value="1"/>
</dbReference>
<dbReference type="InterPro" id="IPR050187">
    <property type="entry name" value="Lipid_Phosphate_FormReg"/>
</dbReference>
<comment type="caution">
    <text evidence="5">The sequence shown here is derived from an EMBL/GenBank/DDBJ whole genome shotgun (WGS) entry which is preliminary data.</text>
</comment>
<dbReference type="SUPFAM" id="SSF111331">
    <property type="entry name" value="NAD kinase/diacylglycerol kinase-like"/>
    <property type="match status" value="1"/>
</dbReference>
<feature type="region of interest" description="Disordered" evidence="3">
    <location>
        <begin position="137"/>
        <end position="162"/>
    </location>
</feature>
<keyword evidence="6" id="KW-1185">Reference proteome</keyword>
<dbReference type="HOGENOM" id="CLU_045532_2_1_11"/>
<gene>
    <name evidence="5" type="ORF">BN381_310070</name>
</gene>
<comment type="similarity">
    <text evidence="2">Belongs to the diacylglycerol/lipid kinase family.</text>
</comment>
<keyword evidence="5" id="KW-0418">Kinase</keyword>
<dbReference type="PANTHER" id="PTHR12358">
    <property type="entry name" value="SPHINGOSINE KINASE"/>
    <property type="match status" value="1"/>
</dbReference>
<evidence type="ECO:0000313" key="5">
    <source>
        <dbReference type="EMBL" id="CCM63974.1"/>
    </source>
</evidence>
<evidence type="ECO:0000256" key="2">
    <source>
        <dbReference type="ARBA" id="ARBA00005983"/>
    </source>
</evidence>
<proteinExistence type="inferred from homology"/>
<dbReference type="PANTHER" id="PTHR12358:SF106">
    <property type="entry name" value="LIPID KINASE YEGS"/>
    <property type="match status" value="1"/>
</dbReference>
<accession>R4YZA6</accession>
<dbReference type="GO" id="GO:0005886">
    <property type="term" value="C:plasma membrane"/>
    <property type="evidence" value="ECO:0007669"/>
    <property type="project" value="TreeGrafter"/>
</dbReference>
<dbReference type="InterPro" id="IPR016064">
    <property type="entry name" value="NAD/diacylglycerol_kinase_sf"/>
</dbReference>
<dbReference type="PROSITE" id="PS50146">
    <property type="entry name" value="DAGK"/>
    <property type="match status" value="1"/>
</dbReference>
<dbReference type="SMART" id="SM00046">
    <property type="entry name" value="DAGKc"/>
    <property type="match status" value="1"/>
</dbReference>
<sequence length="364" mass="39048">MRILLIANCTASSVTARKRVVITRLLSGAHEVDVALTQHRGHATELAAAASTSGIEVVVALGGDGTLNEVANGLAGTDCALAVLPGGSTNVLARTLGLADDPIQATLQLLDALDLGLIRRVSLGRVSSLTPLDDSVPLANEAAPGNRAPSRRRGPASPPSEAPRWFTFHVGIGWDAATVAEVERRGSLKRYLNHLLFIYAGLKAFFRDTDRTSPWMRVEVDGEVVEGWQCLVLNSNPYTFVGSRAFDVDPRATLDARPTLVVATRFGALDFLSLTTAALRGGGVAEHRTVRMFRGFENARIEALRPLPWQVDGDYLGEVAGLTIDARPANLSLVTPGPPRPRRPGPGQRSRRRRGVPAWLRGGR</sequence>
<evidence type="ECO:0000256" key="3">
    <source>
        <dbReference type="SAM" id="MobiDB-lite"/>
    </source>
</evidence>
<organism evidence="5 6">
    <name type="scientific">Candidatus Neomicrothrix parvicella RN1</name>
    <dbReference type="NCBI Taxonomy" id="1229780"/>
    <lineage>
        <taxon>Bacteria</taxon>
        <taxon>Bacillati</taxon>
        <taxon>Actinomycetota</taxon>
        <taxon>Acidimicrobiia</taxon>
        <taxon>Acidimicrobiales</taxon>
        <taxon>Microthrixaceae</taxon>
        <taxon>Candidatus Neomicrothrix</taxon>
    </lineage>
</organism>
<protein>
    <submittedName>
        <fullName evidence="5">Putative Diacylglycerol kinase</fullName>
        <ecNumber evidence="5">2.7.1.107</ecNumber>
    </submittedName>
</protein>
<dbReference type="InterPro" id="IPR001206">
    <property type="entry name" value="Diacylglycerol_kinase_cat_dom"/>
</dbReference>
<evidence type="ECO:0000313" key="6">
    <source>
        <dbReference type="Proteomes" id="UP000018291"/>
    </source>
</evidence>
<evidence type="ECO:0000259" key="4">
    <source>
        <dbReference type="PROSITE" id="PS50146"/>
    </source>
</evidence>
<reference evidence="5 6" key="1">
    <citation type="journal article" date="2013" name="ISME J.">
        <title>Metabolic model for the filamentous 'Candidatus Microthrix parvicella' based on genomic and metagenomic analyses.</title>
        <authorList>
            <person name="Jon McIlroy S."/>
            <person name="Kristiansen R."/>
            <person name="Albertsen M."/>
            <person name="Michael Karst S."/>
            <person name="Rossetti S."/>
            <person name="Lund Nielsen J."/>
            <person name="Tandoi V."/>
            <person name="James Seviour R."/>
            <person name="Nielsen P.H."/>
        </authorList>
    </citation>
    <scope>NUCLEOTIDE SEQUENCE [LARGE SCALE GENOMIC DNA]</scope>
    <source>
        <strain evidence="5 6">RN1</strain>
    </source>
</reference>
<evidence type="ECO:0000256" key="1">
    <source>
        <dbReference type="ARBA" id="ARBA00001946"/>
    </source>
</evidence>